<dbReference type="Pfam" id="PF00117">
    <property type="entry name" value="GATase"/>
    <property type="match status" value="1"/>
</dbReference>
<dbReference type="GO" id="GO:0005829">
    <property type="term" value="C:cytosol"/>
    <property type="evidence" value="ECO:0007669"/>
    <property type="project" value="TreeGrafter"/>
</dbReference>
<keyword evidence="2" id="KW-0808">Transferase</keyword>
<dbReference type="InterPro" id="IPR044992">
    <property type="entry name" value="ChyE-like"/>
</dbReference>
<reference evidence="2" key="1">
    <citation type="journal article" date="2014" name="Int. J. Syst. Evol. Microbiol.">
        <title>Complete genome sequence of Corynebacterium casei LMG S-19264T (=DSM 44701T), isolated from a smear-ripened cheese.</title>
        <authorList>
            <consortium name="US DOE Joint Genome Institute (JGI-PGF)"/>
            <person name="Walter F."/>
            <person name="Albersmeier A."/>
            <person name="Kalinowski J."/>
            <person name="Ruckert C."/>
        </authorList>
    </citation>
    <scope>NUCLEOTIDE SEQUENCE</scope>
    <source>
        <strain evidence="2">CGMCC 4.7679</strain>
    </source>
</reference>
<dbReference type="PANTHER" id="PTHR42695">
    <property type="entry name" value="GLUTAMINE AMIDOTRANSFERASE YLR126C-RELATED"/>
    <property type="match status" value="1"/>
</dbReference>
<feature type="domain" description="Glutamine amidotransferase" evidence="1">
    <location>
        <begin position="67"/>
        <end position="205"/>
    </location>
</feature>
<evidence type="ECO:0000259" key="1">
    <source>
        <dbReference type="Pfam" id="PF00117"/>
    </source>
</evidence>
<dbReference type="GO" id="GO:0016740">
    <property type="term" value="F:transferase activity"/>
    <property type="evidence" value="ECO:0007669"/>
    <property type="project" value="UniProtKB-KW"/>
</dbReference>
<keyword evidence="3" id="KW-1185">Reference proteome</keyword>
<protein>
    <submittedName>
        <fullName evidence="2">Glutamine amidotransferase</fullName>
    </submittedName>
</protein>
<dbReference type="AlphaFoldDB" id="A0A8H9MDL6"/>
<accession>A0A8H9MDL6</accession>
<sequence>MRPRKGFPRASRHFRVRILDDVNAPRLLVIQPDESDPLGPLGEWLTAAGAELDVRRPFADGLPAGLDDYEGLICLGGGMNAEEDDNHPWLKDVRNLLARAAHTNLPTLGICLGAQLLAVATGGVVAPGEKGPEVGPYLVSKKDAAWTDPLFADLPLMPDVLHFHVDEIRRLPASAVLLASAPKYLNQAFRLGRCAYGIQFHIETTVEVVQAWAADEPELAATARPGVFETEALAQVHQDIADTWQPFATRFVRLAAGELQPVEPAPNTLPLA</sequence>
<keyword evidence="2" id="KW-0315">Glutamine amidotransferase</keyword>
<proteinExistence type="predicted"/>
<comment type="caution">
    <text evidence="2">The sequence shown here is derived from an EMBL/GenBank/DDBJ whole genome shotgun (WGS) entry which is preliminary data.</text>
</comment>
<dbReference type="PROSITE" id="PS51273">
    <property type="entry name" value="GATASE_TYPE_1"/>
    <property type="match status" value="1"/>
</dbReference>
<dbReference type="InterPro" id="IPR029062">
    <property type="entry name" value="Class_I_gatase-like"/>
</dbReference>
<reference evidence="2" key="2">
    <citation type="submission" date="2020-09" db="EMBL/GenBank/DDBJ databases">
        <authorList>
            <person name="Sun Q."/>
            <person name="Zhou Y."/>
        </authorList>
    </citation>
    <scope>NUCLEOTIDE SEQUENCE</scope>
    <source>
        <strain evidence="2">CGMCC 4.7679</strain>
    </source>
</reference>
<dbReference type="PANTHER" id="PTHR42695:SF5">
    <property type="entry name" value="GLUTAMINE AMIDOTRANSFERASE YLR126C-RELATED"/>
    <property type="match status" value="1"/>
</dbReference>
<organism evidence="2 3">
    <name type="scientific">Amycolatopsis bartoniae</name>
    <dbReference type="NCBI Taxonomy" id="941986"/>
    <lineage>
        <taxon>Bacteria</taxon>
        <taxon>Bacillati</taxon>
        <taxon>Actinomycetota</taxon>
        <taxon>Actinomycetes</taxon>
        <taxon>Pseudonocardiales</taxon>
        <taxon>Pseudonocardiaceae</taxon>
        <taxon>Amycolatopsis</taxon>
    </lineage>
</organism>
<evidence type="ECO:0000313" key="3">
    <source>
        <dbReference type="Proteomes" id="UP000658656"/>
    </source>
</evidence>
<dbReference type="CDD" id="cd01741">
    <property type="entry name" value="GATase1_1"/>
    <property type="match status" value="1"/>
</dbReference>
<dbReference type="SUPFAM" id="SSF52317">
    <property type="entry name" value="Class I glutamine amidotransferase-like"/>
    <property type="match status" value="1"/>
</dbReference>
<dbReference type="Proteomes" id="UP000658656">
    <property type="component" value="Unassembled WGS sequence"/>
</dbReference>
<dbReference type="InterPro" id="IPR017926">
    <property type="entry name" value="GATASE"/>
</dbReference>
<dbReference type="Gene3D" id="3.40.50.880">
    <property type="match status" value="1"/>
</dbReference>
<dbReference type="EMBL" id="BNAV01000013">
    <property type="protein sequence ID" value="GHF80220.1"/>
    <property type="molecule type" value="Genomic_DNA"/>
</dbReference>
<gene>
    <name evidence="2" type="primary">guaA</name>
    <name evidence="2" type="ORF">GCM10017566_63090</name>
</gene>
<name>A0A8H9MDL6_9PSEU</name>
<evidence type="ECO:0000313" key="2">
    <source>
        <dbReference type="EMBL" id="GHF80220.1"/>
    </source>
</evidence>